<keyword evidence="3" id="KW-1185">Reference proteome</keyword>
<proteinExistence type="predicted"/>
<dbReference type="Proteomes" id="UP001501195">
    <property type="component" value="Unassembled WGS sequence"/>
</dbReference>
<evidence type="ECO:0000256" key="1">
    <source>
        <dbReference type="SAM" id="MobiDB-lite"/>
    </source>
</evidence>
<name>A0ABP9I1X3_9ACTN</name>
<evidence type="ECO:0000313" key="2">
    <source>
        <dbReference type="EMBL" id="GAA4984697.1"/>
    </source>
</evidence>
<gene>
    <name evidence="2" type="ORF">GCM10023225_24630</name>
</gene>
<comment type="caution">
    <text evidence="2">The sequence shown here is derived from an EMBL/GenBank/DDBJ whole genome shotgun (WGS) entry which is preliminary data.</text>
</comment>
<accession>A0ABP9I1X3</accession>
<evidence type="ECO:0000313" key="3">
    <source>
        <dbReference type="Proteomes" id="UP001501195"/>
    </source>
</evidence>
<dbReference type="EMBL" id="BAABIL010000386">
    <property type="protein sequence ID" value="GAA4984697.1"/>
    <property type="molecule type" value="Genomic_DNA"/>
</dbReference>
<organism evidence="2 3">
    <name type="scientific">Kineococcus glutinatus</name>
    <dbReference type="NCBI Taxonomy" id="1070872"/>
    <lineage>
        <taxon>Bacteria</taxon>
        <taxon>Bacillati</taxon>
        <taxon>Actinomycetota</taxon>
        <taxon>Actinomycetes</taxon>
        <taxon>Kineosporiales</taxon>
        <taxon>Kineosporiaceae</taxon>
        <taxon>Kineococcus</taxon>
    </lineage>
</organism>
<feature type="compositionally biased region" description="Polar residues" evidence="1">
    <location>
        <begin position="24"/>
        <end position="47"/>
    </location>
</feature>
<protein>
    <submittedName>
        <fullName evidence="2">Uncharacterized protein</fullName>
    </submittedName>
</protein>
<sequence>MGTGFSGNATGGVRDRAVAVRLQGRTQVGARSNRWAQPSRTRPSATCQRRVVATASSIRRSWVTSSSVPG</sequence>
<feature type="region of interest" description="Disordered" evidence="1">
    <location>
        <begin position="24"/>
        <end position="52"/>
    </location>
</feature>
<reference evidence="3" key="1">
    <citation type="journal article" date="2019" name="Int. J. Syst. Evol. Microbiol.">
        <title>The Global Catalogue of Microorganisms (GCM) 10K type strain sequencing project: providing services to taxonomists for standard genome sequencing and annotation.</title>
        <authorList>
            <consortium name="The Broad Institute Genomics Platform"/>
            <consortium name="The Broad Institute Genome Sequencing Center for Infectious Disease"/>
            <person name="Wu L."/>
            <person name="Ma J."/>
        </authorList>
    </citation>
    <scope>NUCLEOTIDE SEQUENCE [LARGE SCALE GENOMIC DNA]</scope>
    <source>
        <strain evidence="3">JCM 18126</strain>
    </source>
</reference>